<name>A0A437NW09_9HYPH</name>
<keyword evidence="1" id="KW-0472">Membrane</keyword>
<accession>A0A437NW09</accession>
<keyword evidence="1" id="KW-0812">Transmembrane</keyword>
<organism evidence="2 3">
    <name type="scientific">Methylobacterium oryzihabitans</name>
    <dbReference type="NCBI Taxonomy" id="2499852"/>
    <lineage>
        <taxon>Bacteria</taxon>
        <taxon>Pseudomonadati</taxon>
        <taxon>Pseudomonadota</taxon>
        <taxon>Alphaproteobacteria</taxon>
        <taxon>Hyphomicrobiales</taxon>
        <taxon>Methylobacteriaceae</taxon>
        <taxon>Methylobacterium</taxon>
    </lineage>
</organism>
<evidence type="ECO:0000256" key="1">
    <source>
        <dbReference type="SAM" id="Phobius"/>
    </source>
</evidence>
<dbReference type="RefSeq" id="WP_127733487.1">
    <property type="nucleotide sequence ID" value="NZ_SACP01000034.1"/>
</dbReference>
<proteinExistence type="predicted"/>
<sequence>MSTTAVSDQLRPYVPASFYDGANLKAGISVQQAESVAAGIQSRAGELPPAQAAIFLALVGAADLAPSGKIPDDLGKALDAYVAAAGSVKLGSLSEDSFGFLARAMIEQAADARKNALQDRLDARAAAKTELMSQAATLTEQSQTLKDGAEKSLDASIAFAVVSIVISAVSVGIGVGGMVKGAATEAGKALSGIAQGVGTIGSTFGQLGPGVSGYQSTDAQATAKGQEAQGAIDAAMAQEKQATADVKKEAQQALDEMVRSIINFLKELSDAKAQQMQSLTRV</sequence>
<protein>
    <submittedName>
        <fullName evidence="2">Uncharacterized protein</fullName>
    </submittedName>
</protein>
<dbReference type="AlphaFoldDB" id="A0A437NW09"/>
<keyword evidence="3" id="KW-1185">Reference proteome</keyword>
<comment type="caution">
    <text evidence="2">The sequence shown here is derived from an EMBL/GenBank/DDBJ whole genome shotgun (WGS) entry which is preliminary data.</text>
</comment>
<gene>
    <name evidence="2" type="ORF">EOE48_24415</name>
</gene>
<keyword evidence="1" id="KW-1133">Transmembrane helix</keyword>
<evidence type="ECO:0000313" key="3">
    <source>
        <dbReference type="Proteomes" id="UP000286997"/>
    </source>
</evidence>
<evidence type="ECO:0000313" key="2">
    <source>
        <dbReference type="EMBL" id="RVU14211.1"/>
    </source>
</evidence>
<dbReference type="Proteomes" id="UP000286997">
    <property type="component" value="Unassembled WGS sequence"/>
</dbReference>
<feature type="transmembrane region" description="Helical" evidence="1">
    <location>
        <begin position="157"/>
        <end position="179"/>
    </location>
</feature>
<reference evidence="2 3" key="1">
    <citation type="submission" date="2019-01" db="EMBL/GenBank/DDBJ databases">
        <authorList>
            <person name="Chen W.-M."/>
        </authorList>
    </citation>
    <scope>NUCLEOTIDE SEQUENCE [LARGE SCALE GENOMIC DNA]</scope>
    <source>
        <strain evidence="2 3">TER-1</strain>
    </source>
</reference>
<dbReference type="EMBL" id="SACP01000034">
    <property type="protein sequence ID" value="RVU14211.1"/>
    <property type="molecule type" value="Genomic_DNA"/>
</dbReference>